<dbReference type="InterPro" id="IPR045183">
    <property type="entry name" value="Ebi-like"/>
</dbReference>
<dbReference type="PROSITE" id="PS50896">
    <property type="entry name" value="LISH"/>
    <property type="match status" value="1"/>
</dbReference>
<dbReference type="SMART" id="SM00320">
    <property type="entry name" value="WD40"/>
    <property type="match status" value="7"/>
</dbReference>
<feature type="domain" description="Anaphase-promoting complex subunit 4-like WD40" evidence="9">
    <location>
        <begin position="167"/>
        <end position="224"/>
    </location>
</feature>
<dbReference type="Pfam" id="PF00400">
    <property type="entry name" value="WD40"/>
    <property type="match status" value="3"/>
</dbReference>
<keyword evidence="5" id="KW-0804">Transcription</keyword>
<dbReference type="InterPro" id="IPR001680">
    <property type="entry name" value="WD40_rpt"/>
</dbReference>
<dbReference type="InterPro" id="IPR019775">
    <property type="entry name" value="WD40_repeat_CS"/>
</dbReference>
<dbReference type="PRINTS" id="PR00320">
    <property type="entry name" value="GPROTEINBRPT"/>
</dbReference>
<comment type="caution">
    <text evidence="10">The sequence shown here is derived from an EMBL/GenBank/DDBJ whole genome shotgun (WGS) entry which is preliminary data.</text>
</comment>
<evidence type="ECO:0000256" key="7">
    <source>
        <dbReference type="PROSITE-ProRule" id="PRU00221"/>
    </source>
</evidence>
<dbReference type="GO" id="GO:0006357">
    <property type="term" value="P:regulation of transcription by RNA polymerase II"/>
    <property type="evidence" value="ECO:0007669"/>
    <property type="project" value="TreeGrafter"/>
</dbReference>
<name>A0AA39D881_VITRO</name>
<evidence type="ECO:0000313" key="10">
    <source>
        <dbReference type="EMBL" id="KAJ9674304.1"/>
    </source>
</evidence>
<dbReference type="Proteomes" id="UP001168098">
    <property type="component" value="Unassembled WGS sequence"/>
</dbReference>
<protein>
    <recommendedName>
        <fullName evidence="9">Anaphase-promoting complex subunit 4-like WD40 domain-containing protein</fullName>
    </recommendedName>
</protein>
<dbReference type="PANTHER" id="PTHR22846:SF2">
    <property type="entry name" value="F-BOX-LIKE_WD REPEAT-CONTAINING PROTEIN EBI"/>
    <property type="match status" value="1"/>
</dbReference>
<dbReference type="InterPro" id="IPR036322">
    <property type="entry name" value="WD40_repeat_dom_sf"/>
</dbReference>
<proteinExistence type="predicted"/>
<dbReference type="GO" id="GO:0003714">
    <property type="term" value="F:transcription corepressor activity"/>
    <property type="evidence" value="ECO:0007669"/>
    <property type="project" value="InterPro"/>
</dbReference>
<feature type="repeat" description="WD" evidence="7">
    <location>
        <begin position="292"/>
        <end position="333"/>
    </location>
</feature>
<keyword evidence="11" id="KW-1185">Reference proteome</keyword>
<dbReference type="Gene3D" id="2.130.10.10">
    <property type="entry name" value="YVTN repeat-like/Quinoprotein amine dehydrogenase"/>
    <property type="match status" value="1"/>
</dbReference>
<dbReference type="PROSITE" id="PS50294">
    <property type="entry name" value="WD_REPEATS_REGION"/>
    <property type="match status" value="3"/>
</dbReference>
<sequence>MVSITSLEFKFLVFRYLQESGFTHSAFALGCEAGLSKSTIDGNLVPPENLQKAKMKEKKRNYEFEQENEQEHMNMQGRKNKSRTNRRWRRMKRKETIKKRRNHLMITLIRRFMKIKLTLDMKRMELVKVFACAWSPAGSFLASGIANGPCSTMQNGLLNIVFKHFRGRANEKNKDVTTLDWNGDGTLLATGSCTGETRIWTPNGALVASFEEDMGHIVSLQWNQMGNSLLSCGSDKVVVWDINTVGSRQEFSFHSARILDADWRNNISFATCSADRKIHVCEVGLNRPYKTYLGHRAEINGIRWSPTGALLASCSDDTSIKIWSMNHNSFVRDLRSHKREVYCIEWSPTGPTTDNPNLTLLLASSSFDNTINVWDVERGNPIYGLTRHRNIIYTIEFSPNGEYLASGSLDNWLYVWSVKEGRLIKSYYGGGGVTDISWNKSSDKIAVSFVNKLVCVLDLKM</sequence>
<feature type="repeat" description="WD" evidence="7">
    <location>
        <begin position="385"/>
        <end position="426"/>
    </location>
</feature>
<keyword evidence="4" id="KW-0805">Transcription regulation</keyword>
<feature type="region of interest" description="Disordered" evidence="8">
    <location>
        <begin position="66"/>
        <end position="89"/>
    </location>
</feature>
<feature type="repeat" description="WD" evidence="7">
    <location>
        <begin position="334"/>
        <end position="384"/>
    </location>
</feature>
<reference evidence="10 11" key="1">
    <citation type="journal article" date="2023" name="BMC Biotechnol.">
        <title>Vitis rotundifolia cv Carlos genome sequencing.</title>
        <authorList>
            <person name="Huff M."/>
            <person name="Hulse-Kemp A."/>
            <person name="Scheffler B."/>
            <person name="Youngblood R."/>
            <person name="Simpson S."/>
            <person name="Babiker E."/>
            <person name="Staton M."/>
        </authorList>
    </citation>
    <scope>NUCLEOTIDE SEQUENCE [LARGE SCALE GENOMIC DNA]</scope>
    <source>
        <tissue evidence="10">Leaf</tissue>
    </source>
</reference>
<dbReference type="InterPro" id="IPR024977">
    <property type="entry name" value="Apc4-like_WD40_dom"/>
</dbReference>
<evidence type="ECO:0000259" key="9">
    <source>
        <dbReference type="Pfam" id="PF12894"/>
    </source>
</evidence>
<evidence type="ECO:0000256" key="3">
    <source>
        <dbReference type="ARBA" id="ARBA00022737"/>
    </source>
</evidence>
<evidence type="ECO:0000256" key="1">
    <source>
        <dbReference type="ARBA" id="ARBA00004123"/>
    </source>
</evidence>
<evidence type="ECO:0000256" key="8">
    <source>
        <dbReference type="SAM" id="MobiDB-lite"/>
    </source>
</evidence>
<keyword evidence="6" id="KW-0539">Nucleus</keyword>
<organism evidence="10 11">
    <name type="scientific">Vitis rotundifolia</name>
    <name type="common">Muscadine grape</name>
    <dbReference type="NCBI Taxonomy" id="103349"/>
    <lineage>
        <taxon>Eukaryota</taxon>
        <taxon>Viridiplantae</taxon>
        <taxon>Streptophyta</taxon>
        <taxon>Embryophyta</taxon>
        <taxon>Tracheophyta</taxon>
        <taxon>Spermatophyta</taxon>
        <taxon>Magnoliopsida</taxon>
        <taxon>eudicotyledons</taxon>
        <taxon>Gunneridae</taxon>
        <taxon>Pentapetalae</taxon>
        <taxon>rosids</taxon>
        <taxon>Vitales</taxon>
        <taxon>Vitaceae</taxon>
        <taxon>Viteae</taxon>
        <taxon>Vitis</taxon>
    </lineage>
</organism>
<dbReference type="PROSITE" id="PS50082">
    <property type="entry name" value="WD_REPEATS_2"/>
    <property type="match status" value="4"/>
</dbReference>
<accession>A0AA39D881</accession>
<dbReference type="CDD" id="cd00200">
    <property type="entry name" value="WD40"/>
    <property type="match status" value="1"/>
</dbReference>
<dbReference type="SUPFAM" id="SSF50978">
    <property type="entry name" value="WD40 repeat-like"/>
    <property type="match status" value="1"/>
</dbReference>
<evidence type="ECO:0000256" key="6">
    <source>
        <dbReference type="ARBA" id="ARBA00023242"/>
    </source>
</evidence>
<dbReference type="GO" id="GO:0000118">
    <property type="term" value="C:histone deacetylase complex"/>
    <property type="evidence" value="ECO:0007669"/>
    <property type="project" value="TreeGrafter"/>
</dbReference>
<dbReference type="AlphaFoldDB" id="A0AA39D881"/>
<dbReference type="EMBL" id="JARBHA010000018">
    <property type="protein sequence ID" value="KAJ9674304.1"/>
    <property type="molecule type" value="Genomic_DNA"/>
</dbReference>
<feature type="repeat" description="WD" evidence="7">
    <location>
        <begin position="169"/>
        <end position="200"/>
    </location>
</feature>
<dbReference type="InterPro" id="IPR020472">
    <property type="entry name" value="WD40_PAC1"/>
</dbReference>
<feature type="compositionally biased region" description="Basic residues" evidence="8">
    <location>
        <begin position="78"/>
        <end position="89"/>
    </location>
</feature>
<dbReference type="PANTHER" id="PTHR22846">
    <property type="entry name" value="WD40 REPEAT PROTEIN"/>
    <property type="match status" value="1"/>
</dbReference>
<dbReference type="FunFam" id="2.130.10.10:FF:000218">
    <property type="entry name" value="WD40 repeat-containing protein HOS15"/>
    <property type="match status" value="1"/>
</dbReference>
<gene>
    <name evidence="10" type="ORF">PVL29_023699</name>
</gene>
<dbReference type="PROSITE" id="PS00678">
    <property type="entry name" value="WD_REPEATS_1"/>
    <property type="match status" value="1"/>
</dbReference>
<keyword evidence="3" id="KW-0677">Repeat</keyword>
<dbReference type="Gene3D" id="1.20.960.30">
    <property type="match status" value="1"/>
</dbReference>
<evidence type="ECO:0000313" key="11">
    <source>
        <dbReference type="Proteomes" id="UP001168098"/>
    </source>
</evidence>
<dbReference type="InterPro" id="IPR006594">
    <property type="entry name" value="LisH"/>
</dbReference>
<evidence type="ECO:0000256" key="4">
    <source>
        <dbReference type="ARBA" id="ARBA00023015"/>
    </source>
</evidence>
<evidence type="ECO:0000256" key="5">
    <source>
        <dbReference type="ARBA" id="ARBA00023163"/>
    </source>
</evidence>
<keyword evidence="2 7" id="KW-0853">WD repeat</keyword>
<dbReference type="Pfam" id="PF12894">
    <property type="entry name" value="ANAPC4_WD40"/>
    <property type="match status" value="1"/>
</dbReference>
<comment type="subcellular location">
    <subcellularLocation>
        <location evidence="1">Nucleus</location>
    </subcellularLocation>
</comment>
<evidence type="ECO:0000256" key="2">
    <source>
        <dbReference type="ARBA" id="ARBA00022574"/>
    </source>
</evidence>
<dbReference type="InterPro" id="IPR015943">
    <property type="entry name" value="WD40/YVTN_repeat-like_dom_sf"/>
</dbReference>